<sequence>MRTLFPFKYLYVGEGSLYVVVVRLKGFRQRENRLPQNGKSFSGERKIACRRLKNRLAQN</sequence>
<dbReference type="AlphaFoldDB" id="G5SRA3"/>
<gene>
    <name evidence="1" type="ORF">HMPREF9441_01893</name>
</gene>
<dbReference type="HOGENOM" id="CLU_2956410_0_0_10"/>
<comment type="caution">
    <text evidence="1">The sequence shown here is derived from an EMBL/GenBank/DDBJ whole genome shotgun (WGS) entry which is preliminary data.</text>
</comment>
<name>G5SRA3_9BACT</name>
<keyword evidence="2" id="KW-1185">Reference proteome</keyword>
<proteinExistence type="predicted"/>
<evidence type="ECO:0000313" key="2">
    <source>
        <dbReference type="Proteomes" id="UP000003598"/>
    </source>
</evidence>
<organism evidence="1 2">
    <name type="scientific">Paraprevotella clara YIT 11840</name>
    <dbReference type="NCBI Taxonomy" id="762968"/>
    <lineage>
        <taxon>Bacteria</taxon>
        <taxon>Pseudomonadati</taxon>
        <taxon>Bacteroidota</taxon>
        <taxon>Bacteroidia</taxon>
        <taxon>Bacteroidales</taxon>
        <taxon>Prevotellaceae</taxon>
        <taxon>Paraprevotella</taxon>
    </lineage>
</organism>
<reference evidence="1 2" key="1">
    <citation type="submission" date="2011-03" db="EMBL/GenBank/DDBJ databases">
        <authorList>
            <person name="Weinstock G."/>
            <person name="Sodergren E."/>
            <person name="Clifton S."/>
            <person name="Fulton L."/>
            <person name="Fulton B."/>
            <person name="Courtney L."/>
            <person name="Fronick C."/>
            <person name="Harrison M."/>
            <person name="Strong C."/>
            <person name="Farmer C."/>
            <person name="Delahaunty K."/>
            <person name="Markovic C."/>
            <person name="Hall O."/>
            <person name="Minx P."/>
            <person name="Tomlinson C."/>
            <person name="Mitreva M."/>
            <person name="Hou S."/>
            <person name="Chen J."/>
            <person name="Wollam A."/>
            <person name="Pepin K.H."/>
            <person name="Johnson M."/>
            <person name="Bhonagiri V."/>
            <person name="Zhang X."/>
            <person name="Suruliraj S."/>
            <person name="Warren W."/>
            <person name="Chinwalla A."/>
            <person name="Mardis E.R."/>
            <person name="Wilson R.K."/>
        </authorList>
    </citation>
    <scope>NUCLEOTIDE SEQUENCE [LARGE SCALE GENOMIC DNA]</scope>
    <source>
        <strain evidence="1 2">YIT 11840</strain>
    </source>
</reference>
<evidence type="ECO:0000313" key="1">
    <source>
        <dbReference type="EMBL" id="EHH00162.1"/>
    </source>
</evidence>
<protein>
    <submittedName>
        <fullName evidence="1">Uncharacterized protein</fullName>
    </submittedName>
</protein>
<dbReference type="EMBL" id="AFFY01000023">
    <property type="protein sequence ID" value="EHH00162.1"/>
    <property type="molecule type" value="Genomic_DNA"/>
</dbReference>
<accession>G5SRA3</accession>
<dbReference type="Proteomes" id="UP000003598">
    <property type="component" value="Unassembled WGS sequence"/>
</dbReference>
<dbReference type="STRING" id="762968.HMPREF9441_01893"/>